<evidence type="ECO:0000256" key="3">
    <source>
        <dbReference type="ARBA" id="ARBA00023163"/>
    </source>
</evidence>
<evidence type="ECO:0000259" key="6">
    <source>
        <dbReference type="PROSITE" id="PS51360"/>
    </source>
</evidence>
<feature type="compositionally biased region" description="Acidic residues" evidence="5">
    <location>
        <begin position="52"/>
        <end position="65"/>
    </location>
</feature>
<dbReference type="Gene3D" id="3.90.70.200">
    <property type="entry name" value="Plus-3 domain"/>
    <property type="match status" value="1"/>
</dbReference>
<evidence type="ECO:0000256" key="1">
    <source>
        <dbReference type="ARBA" id="ARBA00004123"/>
    </source>
</evidence>
<reference evidence="7 8" key="1">
    <citation type="journal article" date="2019" name="Nat. Ecol. Evol.">
        <title>Megaphylogeny resolves global patterns of mushroom evolution.</title>
        <authorList>
            <person name="Varga T."/>
            <person name="Krizsan K."/>
            <person name="Foldi C."/>
            <person name="Dima B."/>
            <person name="Sanchez-Garcia M."/>
            <person name="Sanchez-Ramirez S."/>
            <person name="Szollosi G.J."/>
            <person name="Szarkandi J.G."/>
            <person name="Papp V."/>
            <person name="Albert L."/>
            <person name="Andreopoulos W."/>
            <person name="Angelini C."/>
            <person name="Antonin V."/>
            <person name="Barry K.W."/>
            <person name="Bougher N.L."/>
            <person name="Buchanan P."/>
            <person name="Buyck B."/>
            <person name="Bense V."/>
            <person name="Catcheside P."/>
            <person name="Chovatia M."/>
            <person name="Cooper J."/>
            <person name="Damon W."/>
            <person name="Desjardin D."/>
            <person name="Finy P."/>
            <person name="Geml J."/>
            <person name="Haridas S."/>
            <person name="Hughes K."/>
            <person name="Justo A."/>
            <person name="Karasinski D."/>
            <person name="Kautmanova I."/>
            <person name="Kiss B."/>
            <person name="Kocsube S."/>
            <person name="Kotiranta H."/>
            <person name="LaButti K.M."/>
            <person name="Lechner B.E."/>
            <person name="Liimatainen K."/>
            <person name="Lipzen A."/>
            <person name="Lukacs Z."/>
            <person name="Mihaltcheva S."/>
            <person name="Morgado L.N."/>
            <person name="Niskanen T."/>
            <person name="Noordeloos M.E."/>
            <person name="Ohm R.A."/>
            <person name="Ortiz-Santana B."/>
            <person name="Ovrebo C."/>
            <person name="Racz N."/>
            <person name="Riley R."/>
            <person name="Savchenko A."/>
            <person name="Shiryaev A."/>
            <person name="Soop K."/>
            <person name="Spirin V."/>
            <person name="Szebenyi C."/>
            <person name="Tomsovsky M."/>
            <person name="Tulloss R.E."/>
            <person name="Uehling J."/>
            <person name="Grigoriev I.V."/>
            <person name="Vagvolgyi C."/>
            <person name="Papp T."/>
            <person name="Martin F.M."/>
            <person name="Miettinen O."/>
            <person name="Hibbett D.S."/>
            <person name="Nagy L.G."/>
        </authorList>
    </citation>
    <scope>NUCLEOTIDE SEQUENCE [LARGE SCALE GENOMIC DNA]</scope>
    <source>
        <strain evidence="7 8">OMC1185</strain>
    </source>
</reference>
<dbReference type="GO" id="GO:1990269">
    <property type="term" value="F:RNA polymerase II C-terminal domain phosphoserine binding"/>
    <property type="evidence" value="ECO:0007669"/>
    <property type="project" value="TreeGrafter"/>
</dbReference>
<comment type="subcellular location">
    <subcellularLocation>
        <location evidence="1">Nucleus</location>
    </subcellularLocation>
</comment>
<gene>
    <name evidence="7" type="ORF">OE88DRAFT_1627026</name>
</gene>
<dbReference type="InterPro" id="IPR004343">
    <property type="entry name" value="Plus-3_dom"/>
</dbReference>
<feature type="region of interest" description="Disordered" evidence="5">
    <location>
        <begin position="112"/>
        <end position="216"/>
    </location>
</feature>
<evidence type="ECO:0000256" key="5">
    <source>
        <dbReference type="SAM" id="MobiDB-lite"/>
    </source>
</evidence>
<feature type="compositionally biased region" description="Basic and acidic residues" evidence="5">
    <location>
        <begin position="193"/>
        <end position="215"/>
    </location>
</feature>
<evidence type="ECO:0000313" key="7">
    <source>
        <dbReference type="EMBL" id="TFK52972.1"/>
    </source>
</evidence>
<accession>A0A5C3N6X6</accession>
<dbReference type="EMBL" id="ML213508">
    <property type="protein sequence ID" value="TFK52972.1"/>
    <property type="molecule type" value="Genomic_DNA"/>
</dbReference>
<dbReference type="GO" id="GO:0003677">
    <property type="term" value="F:DNA binding"/>
    <property type="evidence" value="ECO:0007669"/>
    <property type="project" value="InterPro"/>
</dbReference>
<feature type="region of interest" description="Disordered" evidence="5">
    <location>
        <begin position="1"/>
        <end position="86"/>
    </location>
</feature>
<evidence type="ECO:0000313" key="8">
    <source>
        <dbReference type="Proteomes" id="UP000305948"/>
    </source>
</evidence>
<organism evidence="7 8">
    <name type="scientific">Heliocybe sulcata</name>
    <dbReference type="NCBI Taxonomy" id="5364"/>
    <lineage>
        <taxon>Eukaryota</taxon>
        <taxon>Fungi</taxon>
        <taxon>Dikarya</taxon>
        <taxon>Basidiomycota</taxon>
        <taxon>Agaricomycotina</taxon>
        <taxon>Agaricomycetes</taxon>
        <taxon>Gloeophyllales</taxon>
        <taxon>Gloeophyllaceae</taxon>
        <taxon>Heliocybe</taxon>
    </lineage>
</organism>
<dbReference type="InterPro" id="IPR036128">
    <property type="entry name" value="Plus3-like_sf"/>
</dbReference>
<dbReference type="PANTHER" id="PTHR13115">
    <property type="entry name" value="RNA POLYMERASE-ASSOCIATED PROTEIN RTF1 HOMOLOG"/>
    <property type="match status" value="1"/>
</dbReference>
<keyword evidence="8" id="KW-1185">Reference proteome</keyword>
<dbReference type="GO" id="GO:0016593">
    <property type="term" value="C:Cdc73/Paf1 complex"/>
    <property type="evidence" value="ECO:0007669"/>
    <property type="project" value="TreeGrafter"/>
</dbReference>
<name>A0A5C3N6X6_9AGAM</name>
<keyword evidence="2" id="KW-0805">Transcription regulation</keyword>
<dbReference type="Pfam" id="PF03126">
    <property type="entry name" value="Plus-3"/>
    <property type="match status" value="1"/>
</dbReference>
<evidence type="ECO:0000256" key="4">
    <source>
        <dbReference type="ARBA" id="ARBA00023242"/>
    </source>
</evidence>
<protein>
    <submittedName>
        <fullName evidence="7">Plus-3-domain-containing protein</fullName>
    </submittedName>
</protein>
<proteinExistence type="predicted"/>
<dbReference type="AlphaFoldDB" id="A0A5C3N6X6"/>
<dbReference type="Proteomes" id="UP000305948">
    <property type="component" value="Unassembled WGS sequence"/>
</dbReference>
<feature type="domain" description="Plus3" evidence="6">
    <location>
        <begin position="217"/>
        <end position="349"/>
    </location>
</feature>
<dbReference type="PANTHER" id="PTHR13115:SF8">
    <property type="entry name" value="RNA POLYMERASE-ASSOCIATED PROTEIN RTF1 HOMOLOG"/>
    <property type="match status" value="1"/>
</dbReference>
<feature type="compositionally biased region" description="Basic and acidic residues" evidence="5">
    <location>
        <begin position="74"/>
        <end position="86"/>
    </location>
</feature>
<feature type="region of interest" description="Disordered" evidence="5">
    <location>
        <begin position="503"/>
        <end position="532"/>
    </location>
</feature>
<dbReference type="OrthoDB" id="166375at2759"/>
<dbReference type="SUPFAM" id="SSF159042">
    <property type="entry name" value="Plus3-like"/>
    <property type="match status" value="1"/>
</dbReference>
<dbReference type="PROSITE" id="PS51360">
    <property type="entry name" value="PLUS3"/>
    <property type="match status" value="1"/>
</dbReference>
<keyword evidence="4" id="KW-0539">Nucleus</keyword>
<feature type="compositionally biased region" description="Basic and acidic residues" evidence="5">
    <location>
        <begin position="143"/>
        <end position="166"/>
    </location>
</feature>
<sequence length="549" mass="62340">MSDSGGDFSDELLELAGATEKKRKRKHGRMSAGSGTGSKRRRPEARLCADSAETDEDPESEEDEAQVNPYPLDGKYKDDYDREQLLSMPEIEREEILAQRLEEMQRIQDKRNLDQMLRAQRNGGIESDSVAKAAKRQHTGRGSTKEKSRKLDELKARRKAKDERKRTNGSPKRHRSSSPTDMEMSSEEDEEGIITKEEQQEERDRKYFDQKHPDDEPITLEDLEKCRLSRDLLAKHYLAPWFEDYVKGAWVRYLIGDQGGQPIYRICEIINLGTNLVKPYQMNNQMCNQVFELRHSKASREWPMDRTSNSPFMPHEFERLLSACEAEKWKLPTKRQLQKKAEQLQKLAAQPMTESDISAMLARKNQLNANRPSAAALTMERSRLTQARTLALRRQDYNEVTEIDAQLKALAVTPDARQRDEGTQNDILAKVNERNRKANMDAVRKAEIAEAERKRRERKLALQSKSGTSTPVLGAKPRFVTYFCCILLLTSCQGTPLAVSSLASADPSSRDVSPLPPSALAGQEQAPGTKSKSFAAQVLNNIDIDLGDF</sequence>
<dbReference type="SMART" id="SM00719">
    <property type="entry name" value="Plus3"/>
    <property type="match status" value="1"/>
</dbReference>
<evidence type="ECO:0000256" key="2">
    <source>
        <dbReference type="ARBA" id="ARBA00023015"/>
    </source>
</evidence>
<keyword evidence="3" id="KW-0804">Transcription</keyword>
<dbReference type="STRING" id="5364.A0A5C3N6X6"/>